<organism evidence="2 3">
    <name type="scientific">Virgibacillus kapii</name>
    <dbReference type="NCBI Taxonomy" id="1638645"/>
    <lineage>
        <taxon>Bacteria</taxon>
        <taxon>Bacillati</taxon>
        <taxon>Bacillota</taxon>
        <taxon>Bacilli</taxon>
        <taxon>Bacillales</taxon>
        <taxon>Bacillaceae</taxon>
        <taxon>Virgibacillus</taxon>
    </lineage>
</organism>
<proteinExistence type="predicted"/>
<dbReference type="RefSeq" id="WP_158295228.1">
    <property type="nucleotide sequence ID" value="NZ_BMPN01000001.1"/>
</dbReference>
<name>A0ABQ2D8Y2_9BACI</name>
<protein>
    <submittedName>
        <fullName evidence="2">Uncharacterized protein</fullName>
    </submittedName>
</protein>
<feature type="transmembrane region" description="Helical" evidence="1">
    <location>
        <begin position="36"/>
        <end position="55"/>
    </location>
</feature>
<reference evidence="3" key="1">
    <citation type="journal article" date="2019" name="Int. J. Syst. Evol. Microbiol.">
        <title>The Global Catalogue of Microorganisms (GCM) 10K type strain sequencing project: providing services to taxonomists for standard genome sequencing and annotation.</title>
        <authorList>
            <consortium name="The Broad Institute Genomics Platform"/>
            <consortium name="The Broad Institute Genome Sequencing Center for Infectious Disease"/>
            <person name="Wu L."/>
            <person name="Ma J."/>
        </authorList>
    </citation>
    <scope>NUCLEOTIDE SEQUENCE [LARGE SCALE GENOMIC DNA]</scope>
    <source>
        <strain evidence="3">JCM 30071</strain>
    </source>
</reference>
<keyword evidence="1" id="KW-0812">Transmembrane</keyword>
<comment type="caution">
    <text evidence="2">The sequence shown here is derived from an EMBL/GenBank/DDBJ whole genome shotgun (WGS) entry which is preliminary data.</text>
</comment>
<accession>A0ABQ2D8Y2</accession>
<gene>
    <name evidence="2" type="ORF">GCM10007111_08420</name>
</gene>
<keyword evidence="3" id="KW-1185">Reference proteome</keyword>
<keyword evidence="1" id="KW-1133">Transmembrane helix</keyword>
<evidence type="ECO:0000313" key="3">
    <source>
        <dbReference type="Proteomes" id="UP000634435"/>
    </source>
</evidence>
<evidence type="ECO:0000313" key="2">
    <source>
        <dbReference type="EMBL" id="GGJ48609.1"/>
    </source>
</evidence>
<evidence type="ECO:0000256" key="1">
    <source>
        <dbReference type="SAM" id="Phobius"/>
    </source>
</evidence>
<dbReference type="Proteomes" id="UP000634435">
    <property type="component" value="Unassembled WGS sequence"/>
</dbReference>
<sequence length="58" mass="6665">MAFLYVLFFAFTTAFVMFLIKWIVDLCKGNTDKMLISSIAMITLALFINIVNAIIKWV</sequence>
<keyword evidence="1" id="KW-0472">Membrane</keyword>
<feature type="transmembrane region" description="Helical" evidence="1">
    <location>
        <begin position="6"/>
        <end position="24"/>
    </location>
</feature>
<dbReference type="EMBL" id="BMPN01000001">
    <property type="protein sequence ID" value="GGJ48609.1"/>
    <property type="molecule type" value="Genomic_DNA"/>
</dbReference>